<evidence type="ECO:0000256" key="2">
    <source>
        <dbReference type="ARBA" id="ARBA00022679"/>
    </source>
</evidence>
<dbReference type="EnsemblMetazoa" id="XM_050644319.1">
    <property type="protein sequence ID" value="XP_050500276.1"/>
    <property type="gene ID" value="LOC126880453"/>
</dbReference>
<sequence>MNYLKLTSEKLSPEVITDLVSSGSCGAISLFIGTTRDNFEGKTVETLEYEAYESMGIKCMETICSNIREQWSSVVNIAIYHRLGLVPVKEASIIIGISSPHRADAIKATEFCIDNVKKSVPIWKKEHYKDDTPQWKENKESQTFQVHQSVEAPRVLPHLIQIKASKAEVDSRINKLMERKRYEIDLNNLHEFCPSDRTSEFTCARVDAVVHKRKDGKSHLQVNRVINSYQWRDQISSNYLTKHIPPNGIEERLQNLEEQLTLSTPVPKNVYQRLQNLEDRLIYLESISPEYVQFWKLAVRLLSKERFYHVSFLAVFSHYTLPGYVSRFS</sequence>
<dbReference type="Pfam" id="PF02391">
    <property type="entry name" value="MoaE"/>
    <property type="match status" value="1"/>
</dbReference>
<protein>
    <recommendedName>
        <fullName evidence="4">Molybdopterin synthase catalytic subunit</fullName>
        <ecNumber evidence="4">2.8.1.12</ecNumber>
    </recommendedName>
    <alternativeName>
        <fullName evidence="4">Molybdenum cofactor synthesis protein 2 large subunit</fullName>
    </alternativeName>
    <alternativeName>
        <fullName evidence="4">Molybdenum cofactor synthesis protein 2B</fullName>
        <shortName evidence="4">MOCS2B</shortName>
    </alternativeName>
</protein>
<evidence type="ECO:0000256" key="4">
    <source>
        <dbReference type="HAMAP-Rule" id="MF_03052"/>
    </source>
</evidence>
<dbReference type="InterPro" id="IPR003448">
    <property type="entry name" value="Mopterin_biosynth_MoaE"/>
</dbReference>
<dbReference type="SUPFAM" id="SSF54690">
    <property type="entry name" value="Molybdopterin synthase subunit MoaE"/>
    <property type="match status" value="1"/>
</dbReference>
<feature type="binding site" evidence="4">
    <location>
        <position position="117"/>
    </location>
    <ligand>
        <name>substrate</name>
    </ligand>
</feature>
<name>A0ABM5JQR4_DIAVI</name>
<dbReference type="HAMAP" id="MF_03052">
    <property type="entry name" value="MOC2B"/>
    <property type="match status" value="1"/>
</dbReference>
<comment type="subunit">
    <text evidence="4">Heterotetramer; composed of 2 small (MOCS2A) and 2 large (MOCS2B) subunits.</text>
</comment>
<dbReference type="RefSeq" id="XP_050500276.1">
    <property type="nucleotide sequence ID" value="XM_050644319.1"/>
</dbReference>
<dbReference type="Gene3D" id="3.90.1170.40">
    <property type="entry name" value="Molybdopterin biosynthesis MoaE subunit"/>
    <property type="match status" value="1"/>
</dbReference>
<feature type="binding site" evidence="4">
    <location>
        <begin position="124"/>
        <end position="126"/>
    </location>
    <ligand>
        <name>substrate</name>
    </ligand>
</feature>
<comment type="function">
    <text evidence="4">Catalytic subunit of the molybdopterin synthase complex, a complex that catalyzes the conversion of precursor Z into molybdopterin. Acts by mediating the incorporation of 2 sulfur atoms from thiocarboxylated MOCS2A into precursor Z to generate a dithiolene group.</text>
</comment>
<evidence type="ECO:0000256" key="1">
    <source>
        <dbReference type="ARBA" id="ARBA00022490"/>
    </source>
</evidence>
<evidence type="ECO:0000313" key="5">
    <source>
        <dbReference type="EnsemblMetazoa" id="XP_050500276.1"/>
    </source>
</evidence>
<gene>
    <name evidence="4" type="primary">Mocs2</name>
</gene>
<reference evidence="5" key="1">
    <citation type="submission" date="2025-05" db="UniProtKB">
        <authorList>
            <consortium name="EnsemblMetazoa"/>
        </authorList>
    </citation>
    <scope>IDENTIFICATION</scope>
</reference>
<keyword evidence="3 4" id="KW-0501">Molybdenum cofactor biosynthesis</keyword>
<dbReference type="GeneID" id="126880453"/>
<accession>A0ABM5JQR4</accession>
<comment type="subcellular location">
    <subcellularLocation>
        <location evidence="4">Cytoplasm</location>
    </subcellularLocation>
</comment>
<keyword evidence="2 4" id="KW-0808">Transferase</keyword>
<feature type="binding site" evidence="4">
    <location>
        <begin position="101"/>
        <end position="102"/>
    </location>
    <ligand>
        <name>substrate</name>
    </ligand>
</feature>
<evidence type="ECO:0000256" key="3">
    <source>
        <dbReference type="ARBA" id="ARBA00023150"/>
    </source>
</evidence>
<dbReference type="CDD" id="cd00756">
    <property type="entry name" value="MoaE"/>
    <property type="match status" value="1"/>
</dbReference>
<keyword evidence="6" id="KW-1185">Reference proteome</keyword>
<keyword evidence="1 4" id="KW-0963">Cytoplasm</keyword>
<proteinExistence type="inferred from homology"/>
<dbReference type="InterPro" id="IPR036563">
    <property type="entry name" value="MoaE_sf"/>
</dbReference>
<comment type="miscellaneous">
    <text evidence="4">This protein is produced by a bicistronic gene which also produces the large subunit (MOCS2A).</text>
</comment>
<comment type="similarity">
    <text evidence="4">Belongs to the MoaE family. MOCS2B subfamily.</text>
</comment>
<dbReference type="EC" id="2.8.1.12" evidence="4"/>
<dbReference type="PANTHER" id="PTHR23404">
    <property type="entry name" value="MOLYBDOPTERIN SYNTHASE RELATED"/>
    <property type="match status" value="1"/>
</dbReference>
<comment type="catalytic activity">
    <reaction evidence="4">
        <text>2 [molybdopterin-synthase sulfur-carrier protein]-C-terminal-Gly-aminoethanethioate + cyclic pyranopterin phosphate + H2O = molybdopterin + 2 [molybdopterin-synthase sulfur-carrier protein]-C-terminal Gly-Gly + 2 H(+)</text>
        <dbReference type="Rhea" id="RHEA:26333"/>
        <dbReference type="Rhea" id="RHEA-COMP:12202"/>
        <dbReference type="Rhea" id="RHEA-COMP:19907"/>
        <dbReference type="ChEBI" id="CHEBI:15377"/>
        <dbReference type="ChEBI" id="CHEBI:15378"/>
        <dbReference type="ChEBI" id="CHEBI:58698"/>
        <dbReference type="ChEBI" id="CHEBI:59648"/>
        <dbReference type="ChEBI" id="CHEBI:90778"/>
        <dbReference type="ChEBI" id="CHEBI:232372"/>
        <dbReference type="EC" id="2.8.1.12"/>
    </reaction>
</comment>
<evidence type="ECO:0000313" key="6">
    <source>
        <dbReference type="Proteomes" id="UP001652700"/>
    </source>
</evidence>
<dbReference type="Proteomes" id="UP001652700">
    <property type="component" value="Unplaced"/>
</dbReference>
<organism evidence="5 6">
    <name type="scientific">Diabrotica virgifera virgifera</name>
    <name type="common">western corn rootworm</name>
    <dbReference type="NCBI Taxonomy" id="50390"/>
    <lineage>
        <taxon>Eukaryota</taxon>
        <taxon>Metazoa</taxon>
        <taxon>Ecdysozoa</taxon>
        <taxon>Arthropoda</taxon>
        <taxon>Hexapoda</taxon>
        <taxon>Insecta</taxon>
        <taxon>Pterygota</taxon>
        <taxon>Neoptera</taxon>
        <taxon>Endopterygota</taxon>
        <taxon>Coleoptera</taxon>
        <taxon>Polyphaga</taxon>
        <taxon>Cucujiformia</taxon>
        <taxon>Chrysomeloidea</taxon>
        <taxon>Chrysomelidae</taxon>
        <taxon>Galerucinae</taxon>
        <taxon>Diabroticina</taxon>
        <taxon>Diabroticites</taxon>
        <taxon>Diabrotica</taxon>
    </lineage>
</organism>
<dbReference type="InterPro" id="IPR028888">
    <property type="entry name" value="MOCS2B_euk"/>
</dbReference>
<comment type="pathway">
    <text evidence="4">Cofactor biosynthesis; molybdopterin biosynthesis.</text>
</comment>